<name>A0A9Q6Z9B5_MYROD</name>
<sequence length="146" mass="17427">MILEEYDNKIIKTFGVKSYLTLHNLANVERISFKSNDIEEILNEALKLVNNLFGENEILARITFWDKNYKCLFPLNRILLDEKEDCLIGLYRFQISDFKFQELIRSHLNYEKGLDPYLNITVYFFNLDLKIILNIYDDRGADYLKI</sequence>
<dbReference type="InterPro" id="IPR024976">
    <property type="entry name" value="DUF3885"/>
</dbReference>
<feature type="domain" description="DUF3885" evidence="1">
    <location>
        <begin position="34"/>
        <end position="142"/>
    </location>
</feature>
<dbReference type="GeneID" id="93526468"/>
<dbReference type="EMBL" id="CP068108">
    <property type="protein sequence ID" value="QQU00628.1"/>
    <property type="molecule type" value="Genomic_DNA"/>
</dbReference>
<evidence type="ECO:0000259" key="1">
    <source>
        <dbReference type="Pfam" id="PF13021"/>
    </source>
</evidence>
<organism evidence="2 3">
    <name type="scientific">Myroides odoratus</name>
    <name type="common">Flavobacterium odoratum</name>
    <dbReference type="NCBI Taxonomy" id="256"/>
    <lineage>
        <taxon>Bacteria</taxon>
        <taxon>Pseudomonadati</taxon>
        <taxon>Bacteroidota</taxon>
        <taxon>Flavobacteriia</taxon>
        <taxon>Flavobacteriales</taxon>
        <taxon>Flavobacteriaceae</taxon>
        <taxon>Myroides</taxon>
    </lineage>
</organism>
<dbReference type="OrthoDB" id="9759819at2"/>
<evidence type="ECO:0000313" key="3">
    <source>
        <dbReference type="Proteomes" id="UP000596202"/>
    </source>
</evidence>
<evidence type="ECO:0000313" key="2">
    <source>
        <dbReference type="EMBL" id="QQU00628.1"/>
    </source>
</evidence>
<dbReference type="AlphaFoldDB" id="A0A9Q6Z9B5"/>
<dbReference type="RefSeq" id="WP_002990248.1">
    <property type="nucleotide sequence ID" value="NZ_CP068108.1"/>
</dbReference>
<gene>
    <name evidence="2" type="ORF">I6I88_02325</name>
</gene>
<dbReference type="Proteomes" id="UP000596202">
    <property type="component" value="Chromosome"/>
</dbReference>
<proteinExistence type="predicted"/>
<protein>
    <recommendedName>
        <fullName evidence="1">DUF3885 domain-containing protein</fullName>
    </recommendedName>
</protein>
<accession>A0A9Q6Z9B5</accession>
<dbReference type="Pfam" id="PF13021">
    <property type="entry name" value="DUF3885"/>
    <property type="match status" value="1"/>
</dbReference>
<reference evidence="2 3" key="1">
    <citation type="submission" date="2021-01" db="EMBL/GenBank/DDBJ databases">
        <title>FDA dAtabase for Regulatory Grade micrObial Sequences (FDA-ARGOS): Supporting development and validation of Infectious Disease Dx tests.</title>
        <authorList>
            <person name="Sproer C."/>
            <person name="Gronow S."/>
            <person name="Severitt S."/>
            <person name="Schroder I."/>
            <person name="Tallon L."/>
            <person name="Sadzewicz L."/>
            <person name="Zhao X."/>
            <person name="Boylan J."/>
            <person name="Ott S."/>
            <person name="Bowen H."/>
            <person name="Vavikolanu K."/>
            <person name="Mehta A."/>
            <person name="Aluvathingal J."/>
            <person name="Nadendla S."/>
            <person name="Lowell S."/>
            <person name="Myers T."/>
            <person name="Yan Y."/>
            <person name="Sichtig H."/>
        </authorList>
    </citation>
    <scope>NUCLEOTIDE SEQUENCE [LARGE SCALE GENOMIC DNA]</scope>
    <source>
        <strain evidence="2 3">FDAARGOS_1131</strain>
    </source>
</reference>